<evidence type="ECO:0000256" key="1">
    <source>
        <dbReference type="ARBA" id="ARBA00006803"/>
    </source>
</evidence>
<keyword evidence="3" id="KW-0812">Transmembrane</keyword>
<dbReference type="GO" id="GO:0005524">
    <property type="term" value="F:ATP binding"/>
    <property type="evidence" value="ECO:0007669"/>
    <property type="project" value="UniProtKB-UniRule"/>
</dbReference>
<feature type="transmembrane region" description="Helical" evidence="3">
    <location>
        <begin position="117"/>
        <end position="135"/>
    </location>
</feature>
<feature type="domain" description="PIPK" evidence="4">
    <location>
        <begin position="135"/>
        <end position="325"/>
    </location>
</feature>
<protein>
    <recommendedName>
        <fullName evidence="4">PIPK domain-containing protein</fullName>
    </recommendedName>
</protein>
<dbReference type="Pfam" id="PF01504">
    <property type="entry name" value="PIP5K"/>
    <property type="match status" value="1"/>
</dbReference>
<keyword evidence="6" id="KW-1185">Reference proteome</keyword>
<dbReference type="InterPro" id="IPR027484">
    <property type="entry name" value="PInositol-4-P-5-kinase_N"/>
</dbReference>
<comment type="caution">
    <text evidence="5">The sequence shown here is derived from an EMBL/GenBank/DDBJ whole genome shotgun (WGS) entry which is preliminary data.</text>
</comment>
<keyword evidence="2" id="KW-0547">Nucleotide-binding</keyword>
<feature type="transmembrane region" description="Helical" evidence="3">
    <location>
        <begin position="31"/>
        <end position="51"/>
    </location>
</feature>
<reference evidence="5" key="1">
    <citation type="submission" date="2023-07" db="EMBL/GenBank/DDBJ databases">
        <authorList>
            <consortium name="CYATHOMIX"/>
        </authorList>
    </citation>
    <scope>NUCLEOTIDE SEQUENCE</scope>
    <source>
        <strain evidence="5">N/A</strain>
    </source>
</reference>
<dbReference type="AlphaFoldDB" id="A0AA36GYE5"/>
<dbReference type="InterPro" id="IPR002498">
    <property type="entry name" value="PInositol-4-P-4/5-kinase_core"/>
</dbReference>
<dbReference type="GO" id="GO:0000285">
    <property type="term" value="F:1-phosphatidylinositol-3-phosphate 5-kinase activity"/>
    <property type="evidence" value="ECO:0007669"/>
    <property type="project" value="TreeGrafter"/>
</dbReference>
<dbReference type="GO" id="GO:0046854">
    <property type="term" value="P:phosphatidylinositol phosphate biosynthetic process"/>
    <property type="evidence" value="ECO:0007669"/>
    <property type="project" value="TreeGrafter"/>
</dbReference>
<sequence length="325" mass="36825">MDLAIFMISIERLIASTFIKSYEYMLNSVAHATGLVTLFLVFDFICSCCLFSDTKLHENSPTLVYVSFAATITRITGFFLLRLTQKISRRHLSGPDRTLSGSYQCHENIVLLLAHTYNLSVALSVFLTPTLLIALQPKLAAKFSKKNKTVHVSPMDAGTATATYFDELNKMCAANDEQALAAEHIEGEFQDSQASYYVKAYYAARFRLLRKLLFVEGEGAFIRSLSQSTFWTPQGGKSGRFFYRTQDDRFVVKQMPRFEIQSFVIFASHYFDYVKTAVVENKLTTLCKHVMDYSLLVGVDETNGELILGIVDYMRTYTLDKVGLF</sequence>
<evidence type="ECO:0000259" key="4">
    <source>
        <dbReference type="PROSITE" id="PS51455"/>
    </source>
</evidence>
<evidence type="ECO:0000313" key="5">
    <source>
        <dbReference type="EMBL" id="CAJ0600435.1"/>
    </source>
</evidence>
<keyword evidence="2" id="KW-0418">Kinase</keyword>
<evidence type="ECO:0000256" key="3">
    <source>
        <dbReference type="SAM" id="Phobius"/>
    </source>
</evidence>
<keyword evidence="2" id="KW-0067">ATP-binding</keyword>
<dbReference type="PANTHER" id="PTHR45748:SF7">
    <property type="entry name" value="1-PHOSPHATIDYLINOSITOL 3-PHOSPHATE 5-KINASE-RELATED"/>
    <property type="match status" value="1"/>
</dbReference>
<accession>A0AA36GYE5</accession>
<organism evidence="5 6">
    <name type="scientific">Cylicocyclus nassatus</name>
    <name type="common">Nematode worm</name>
    <dbReference type="NCBI Taxonomy" id="53992"/>
    <lineage>
        <taxon>Eukaryota</taxon>
        <taxon>Metazoa</taxon>
        <taxon>Ecdysozoa</taxon>
        <taxon>Nematoda</taxon>
        <taxon>Chromadorea</taxon>
        <taxon>Rhabditida</taxon>
        <taxon>Rhabditina</taxon>
        <taxon>Rhabditomorpha</taxon>
        <taxon>Strongyloidea</taxon>
        <taxon>Strongylidae</taxon>
        <taxon>Cylicocyclus</taxon>
    </lineage>
</organism>
<evidence type="ECO:0000256" key="2">
    <source>
        <dbReference type="PROSITE-ProRule" id="PRU00781"/>
    </source>
</evidence>
<gene>
    <name evidence="5" type="ORF">CYNAS_LOCUS12418</name>
</gene>
<dbReference type="EMBL" id="CATQJL010000223">
    <property type="protein sequence ID" value="CAJ0600435.1"/>
    <property type="molecule type" value="Genomic_DNA"/>
</dbReference>
<dbReference type="Pfam" id="PF03125">
    <property type="entry name" value="Sre"/>
    <property type="match status" value="1"/>
</dbReference>
<dbReference type="GO" id="GO:0010008">
    <property type="term" value="C:endosome membrane"/>
    <property type="evidence" value="ECO:0007669"/>
    <property type="project" value="TreeGrafter"/>
</dbReference>
<dbReference type="Gene3D" id="3.30.800.10">
    <property type="entry name" value="Phosphatidylinositol Phosphate Kinase II Beta"/>
    <property type="match status" value="1"/>
</dbReference>
<keyword evidence="3" id="KW-1133">Transmembrane helix</keyword>
<dbReference type="SUPFAM" id="SSF56104">
    <property type="entry name" value="SAICAR synthase-like"/>
    <property type="match status" value="1"/>
</dbReference>
<feature type="transmembrane region" description="Helical" evidence="3">
    <location>
        <begin position="63"/>
        <end position="83"/>
    </location>
</feature>
<dbReference type="Proteomes" id="UP001176961">
    <property type="component" value="Unassembled WGS sequence"/>
</dbReference>
<dbReference type="InterPro" id="IPR004151">
    <property type="entry name" value="7TM_GPCR_serpentine_rcpt_Sre"/>
</dbReference>
<proteinExistence type="inferred from homology"/>
<dbReference type="SMART" id="SM00330">
    <property type="entry name" value="PIPKc"/>
    <property type="match status" value="1"/>
</dbReference>
<dbReference type="PANTHER" id="PTHR45748">
    <property type="entry name" value="1-PHOSPHATIDYLINOSITOL 3-PHOSPHATE 5-KINASE-RELATED"/>
    <property type="match status" value="1"/>
</dbReference>
<comment type="similarity">
    <text evidence="1">Belongs to the nematode receptor-like protein sre family.</text>
</comment>
<keyword evidence="3" id="KW-0472">Membrane</keyword>
<dbReference type="PROSITE" id="PS51455">
    <property type="entry name" value="PIPK"/>
    <property type="match status" value="1"/>
</dbReference>
<keyword evidence="2" id="KW-0808">Transferase</keyword>
<dbReference type="GO" id="GO:0007606">
    <property type="term" value="P:sensory perception of chemical stimulus"/>
    <property type="evidence" value="ECO:0007669"/>
    <property type="project" value="InterPro"/>
</dbReference>
<evidence type="ECO:0000313" key="6">
    <source>
        <dbReference type="Proteomes" id="UP001176961"/>
    </source>
</evidence>
<name>A0AA36GYE5_CYLNA</name>